<keyword evidence="10" id="KW-1185">Reference proteome</keyword>
<evidence type="ECO:0000256" key="5">
    <source>
        <dbReference type="SAM" id="MobiDB-lite"/>
    </source>
</evidence>
<evidence type="ECO:0000256" key="1">
    <source>
        <dbReference type="ARBA" id="ARBA00004167"/>
    </source>
</evidence>
<evidence type="ECO:0000256" key="2">
    <source>
        <dbReference type="ARBA" id="ARBA00022692"/>
    </source>
</evidence>
<evidence type="ECO:0000313" key="9">
    <source>
        <dbReference type="EnsemblPlants" id="PAC:32944223.CDS.1"/>
    </source>
</evidence>
<dbReference type="RefSeq" id="XP_024371531.1">
    <property type="nucleotide sequence ID" value="XM_024515763.2"/>
</dbReference>
<reference evidence="9" key="3">
    <citation type="submission" date="2020-12" db="UniProtKB">
        <authorList>
            <consortium name="EnsemblPlants"/>
        </authorList>
    </citation>
    <scope>IDENTIFICATION</scope>
</reference>
<dbReference type="Proteomes" id="UP000006727">
    <property type="component" value="Chromosome 3"/>
</dbReference>
<dbReference type="EMBL" id="ABEU02000003">
    <property type="protein sequence ID" value="PNR57492.1"/>
    <property type="molecule type" value="Genomic_DNA"/>
</dbReference>
<organism evidence="8">
    <name type="scientific">Physcomitrium patens</name>
    <name type="common">Spreading-leaved earth moss</name>
    <name type="synonym">Physcomitrella patens</name>
    <dbReference type="NCBI Taxonomy" id="3218"/>
    <lineage>
        <taxon>Eukaryota</taxon>
        <taxon>Viridiplantae</taxon>
        <taxon>Streptophyta</taxon>
        <taxon>Embryophyta</taxon>
        <taxon>Bryophyta</taxon>
        <taxon>Bryophytina</taxon>
        <taxon>Bryopsida</taxon>
        <taxon>Funariidae</taxon>
        <taxon>Funariales</taxon>
        <taxon>Funariaceae</taxon>
        <taxon>Physcomitrium</taxon>
    </lineage>
</organism>
<evidence type="ECO:0000259" key="7">
    <source>
        <dbReference type="Pfam" id="PF03168"/>
    </source>
</evidence>
<feature type="transmembrane region" description="Helical" evidence="6">
    <location>
        <begin position="89"/>
        <end position="119"/>
    </location>
</feature>
<evidence type="ECO:0000256" key="6">
    <source>
        <dbReference type="SAM" id="Phobius"/>
    </source>
</evidence>
<keyword evidence="3 6" id="KW-1133">Transmembrane helix</keyword>
<dbReference type="PANTHER" id="PTHR31234:SF2">
    <property type="entry name" value="OS05G0199100 PROTEIN"/>
    <property type="match status" value="1"/>
</dbReference>
<accession>A0A2K1KUM7</accession>
<keyword evidence="2 6" id="KW-0812">Transmembrane</keyword>
<dbReference type="Pfam" id="PF03168">
    <property type="entry name" value="LEA_2"/>
    <property type="match status" value="1"/>
</dbReference>
<gene>
    <name evidence="9" type="primary">LOC112280358</name>
    <name evidence="8" type="ORF">PHYPA_004486</name>
</gene>
<evidence type="ECO:0000256" key="3">
    <source>
        <dbReference type="ARBA" id="ARBA00022989"/>
    </source>
</evidence>
<feature type="region of interest" description="Disordered" evidence="5">
    <location>
        <begin position="18"/>
        <end position="82"/>
    </location>
</feature>
<keyword evidence="4 6" id="KW-0472">Membrane</keyword>
<feature type="domain" description="Late embryogenesis abundant protein LEA-2 subgroup" evidence="7">
    <location>
        <begin position="164"/>
        <end position="248"/>
    </location>
</feature>
<dbReference type="EnsemblPlants" id="Pp3c3_15720V3.1">
    <property type="protein sequence ID" value="PAC:32944223.CDS.1"/>
    <property type="gene ID" value="Pp3c3_15720"/>
</dbReference>
<dbReference type="InterPro" id="IPR044839">
    <property type="entry name" value="NDR1-like"/>
</dbReference>
<dbReference type="GeneID" id="112280358"/>
<dbReference type="EnsemblPlants" id="Pp3c3_15720V3.2">
    <property type="protein sequence ID" value="PAC:32944224.CDS.1"/>
    <property type="gene ID" value="Pp3c3_15720"/>
</dbReference>
<dbReference type="RefSeq" id="XP_024371530.1">
    <property type="nucleotide sequence ID" value="XM_024515762.2"/>
</dbReference>
<dbReference type="GO" id="GO:0016020">
    <property type="term" value="C:membrane"/>
    <property type="evidence" value="ECO:0007669"/>
    <property type="project" value="UniProtKB-SubCell"/>
</dbReference>
<dbReference type="RefSeq" id="XP_024371537.1">
    <property type="nucleotide sequence ID" value="XM_024515769.2"/>
</dbReference>
<dbReference type="RefSeq" id="XP_024371534.1">
    <property type="nucleotide sequence ID" value="XM_024515766.2"/>
</dbReference>
<dbReference type="AlphaFoldDB" id="A0A2K1KUM7"/>
<reference evidence="8 10" key="2">
    <citation type="journal article" date="2018" name="Plant J.">
        <title>The Physcomitrella patens chromosome-scale assembly reveals moss genome structure and evolution.</title>
        <authorList>
            <person name="Lang D."/>
            <person name="Ullrich K.K."/>
            <person name="Murat F."/>
            <person name="Fuchs J."/>
            <person name="Jenkins J."/>
            <person name="Haas F.B."/>
            <person name="Piednoel M."/>
            <person name="Gundlach H."/>
            <person name="Van Bel M."/>
            <person name="Meyberg R."/>
            <person name="Vives C."/>
            <person name="Morata J."/>
            <person name="Symeonidi A."/>
            <person name="Hiss M."/>
            <person name="Muchero W."/>
            <person name="Kamisugi Y."/>
            <person name="Saleh O."/>
            <person name="Blanc G."/>
            <person name="Decker E.L."/>
            <person name="van Gessel N."/>
            <person name="Grimwood J."/>
            <person name="Hayes R.D."/>
            <person name="Graham S.W."/>
            <person name="Gunter L.E."/>
            <person name="McDaniel S.F."/>
            <person name="Hoernstein S.N.W."/>
            <person name="Larsson A."/>
            <person name="Li F.W."/>
            <person name="Perroud P.F."/>
            <person name="Phillips J."/>
            <person name="Ranjan P."/>
            <person name="Rokshar D.S."/>
            <person name="Rothfels C.J."/>
            <person name="Schneider L."/>
            <person name="Shu S."/>
            <person name="Stevenson D.W."/>
            <person name="Thummler F."/>
            <person name="Tillich M."/>
            <person name="Villarreal Aguilar J.C."/>
            <person name="Widiez T."/>
            <person name="Wong G.K."/>
            <person name="Wymore A."/>
            <person name="Zhang Y."/>
            <person name="Zimmer A.D."/>
            <person name="Quatrano R.S."/>
            <person name="Mayer K.F.X."/>
            <person name="Goodstein D."/>
            <person name="Casacuberta J.M."/>
            <person name="Vandepoele K."/>
            <person name="Reski R."/>
            <person name="Cuming A.C."/>
            <person name="Tuskan G.A."/>
            <person name="Maumus F."/>
            <person name="Salse J."/>
            <person name="Schmutz J."/>
            <person name="Rensing S.A."/>
        </authorList>
    </citation>
    <scope>NUCLEOTIDE SEQUENCE [LARGE SCALE GENOMIC DNA]</scope>
    <source>
        <strain evidence="9 10">cv. Gransden 2004</strain>
    </source>
</reference>
<name>A0A2K1KUM7_PHYPA</name>
<protein>
    <recommendedName>
        <fullName evidence="7">Late embryogenesis abundant protein LEA-2 subgroup domain-containing protein</fullName>
    </recommendedName>
</protein>
<dbReference type="RefSeq" id="XP_024371533.1">
    <property type="nucleotide sequence ID" value="XM_024515765.2"/>
</dbReference>
<dbReference type="PaxDb" id="3218-PP1S25_238V6.1"/>
<dbReference type="RefSeq" id="XP_024371532.1">
    <property type="nucleotide sequence ID" value="XM_024515764.2"/>
</dbReference>
<dbReference type="InterPro" id="IPR004864">
    <property type="entry name" value="LEA_2"/>
</dbReference>
<dbReference type="GO" id="GO:0098542">
    <property type="term" value="P:defense response to other organism"/>
    <property type="evidence" value="ECO:0007669"/>
    <property type="project" value="InterPro"/>
</dbReference>
<evidence type="ECO:0000313" key="8">
    <source>
        <dbReference type="EMBL" id="PNR57492.1"/>
    </source>
</evidence>
<dbReference type="RefSeq" id="XP_024371535.1">
    <property type="nucleotide sequence ID" value="XM_024515767.2"/>
</dbReference>
<dbReference type="RefSeq" id="XP_073388913.1">
    <property type="nucleotide sequence ID" value="XM_073532812.1"/>
</dbReference>
<comment type="subcellular location">
    <subcellularLocation>
        <location evidence="1">Membrane</location>
        <topology evidence="1">Single-pass membrane protein</topology>
    </subcellularLocation>
</comment>
<evidence type="ECO:0000313" key="10">
    <source>
        <dbReference type="Proteomes" id="UP000006727"/>
    </source>
</evidence>
<feature type="compositionally biased region" description="Polar residues" evidence="5">
    <location>
        <begin position="30"/>
        <end position="40"/>
    </location>
</feature>
<dbReference type="PANTHER" id="PTHR31234">
    <property type="entry name" value="LATE EMBRYOGENESIS ABUNDANT (LEA) HYDROXYPROLINE-RICH GLYCOPROTEIN FAMILY"/>
    <property type="match status" value="1"/>
</dbReference>
<proteinExistence type="predicted"/>
<sequence>MGFLDVFSEKRNMRYQRGEKVHPASFDNLPASSIRTSSAALGTPSKGSSGKSKREPPMGWDKAGGFPNLPLPPPATQGRPRRKPSSSCSVCYCLSLFFSFLIIIIILAGLTILIFYIIFQPRLPKATILNVVVTSFNVTNKNGGPIASLADSQNPVLNANIAFTIQVENPNDKLGIHFRDLSVFVSYNGTQFAHSFVPPFYQGKKTKSEVIANLKATSAPLSQSQGQDLQAAIGQNDIPLSARITVGAALEIGSWIIPPGHIQVLCQLRVSPPTSPAGAKLLSKSCKWVRNAKI</sequence>
<reference evidence="8 10" key="1">
    <citation type="journal article" date="2008" name="Science">
        <title>The Physcomitrella genome reveals evolutionary insights into the conquest of land by plants.</title>
        <authorList>
            <person name="Rensing S."/>
            <person name="Lang D."/>
            <person name="Zimmer A."/>
            <person name="Terry A."/>
            <person name="Salamov A."/>
            <person name="Shapiro H."/>
            <person name="Nishiyama T."/>
            <person name="Perroud P.-F."/>
            <person name="Lindquist E."/>
            <person name="Kamisugi Y."/>
            <person name="Tanahashi T."/>
            <person name="Sakakibara K."/>
            <person name="Fujita T."/>
            <person name="Oishi K."/>
            <person name="Shin-I T."/>
            <person name="Kuroki Y."/>
            <person name="Toyoda A."/>
            <person name="Suzuki Y."/>
            <person name="Hashimoto A."/>
            <person name="Yamaguchi K."/>
            <person name="Sugano A."/>
            <person name="Kohara Y."/>
            <person name="Fujiyama A."/>
            <person name="Anterola A."/>
            <person name="Aoki S."/>
            <person name="Ashton N."/>
            <person name="Barbazuk W.B."/>
            <person name="Barker E."/>
            <person name="Bennetzen J."/>
            <person name="Bezanilla M."/>
            <person name="Blankenship R."/>
            <person name="Cho S.H."/>
            <person name="Dutcher S."/>
            <person name="Estelle M."/>
            <person name="Fawcett J.A."/>
            <person name="Gundlach H."/>
            <person name="Hanada K."/>
            <person name="Heyl A."/>
            <person name="Hicks K.A."/>
            <person name="Hugh J."/>
            <person name="Lohr M."/>
            <person name="Mayer K."/>
            <person name="Melkozernov A."/>
            <person name="Murata T."/>
            <person name="Nelson D."/>
            <person name="Pils B."/>
            <person name="Prigge M."/>
            <person name="Reiss B."/>
            <person name="Renner T."/>
            <person name="Rombauts S."/>
            <person name="Rushton P."/>
            <person name="Sanderfoot A."/>
            <person name="Schween G."/>
            <person name="Shiu S.-H."/>
            <person name="Stueber K."/>
            <person name="Theodoulou F.L."/>
            <person name="Tu H."/>
            <person name="Van de Peer Y."/>
            <person name="Verrier P.J."/>
            <person name="Waters E."/>
            <person name="Wood A."/>
            <person name="Yang L."/>
            <person name="Cove D."/>
            <person name="Cuming A."/>
            <person name="Hasebe M."/>
            <person name="Lucas S."/>
            <person name="Mishler D.B."/>
            <person name="Reski R."/>
            <person name="Grigoriev I."/>
            <person name="Quatrano R.S."/>
            <person name="Boore J.L."/>
        </authorList>
    </citation>
    <scope>NUCLEOTIDE SEQUENCE [LARGE SCALE GENOMIC DNA]</scope>
    <source>
        <strain evidence="9 10">cv. Gransden 2004</strain>
    </source>
</reference>
<evidence type="ECO:0000256" key="4">
    <source>
        <dbReference type="ARBA" id="ARBA00023136"/>
    </source>
</evidence>
<dbReference type="Gramene" id="Pp3c3_15720V3.2">
    <property type="protein sequence ID" value="PAC:32944224.CDS.1"/>
    <property type="gene ID" value="Pp3c3_15720"/>
</dbReference>
<dbReference type="Gramene" id="Pp3c3_15720V3.1">
    <property type="protein sequence ID" value="PAC:32944223.CDS.1"/>
    <property type="gene ID" value="Pp3c3_15720"/>
</dbReference>